<dbReference type="Pfam" id="PF21135">
    <property type="entry name" value="DRL_cat"/>
    <property type="match status" value="1"/>
</dbReference>
<dbReference type="InterPro" id="IPR013974">
    <property type="entry name" value="SAF"/>
</dbReference>
<dbReference type="GO" id="GO:0050661">
    <property type="term" value="F:NADP binding"/>
    <property type="evidence" value="ECO:0007669"/>
    <property type="project" value="InterPro"/>
</dbReference>
<feature type="domain" description="SAF" evidence="1">
    <location>
        <begin position="353"/>
        <end position="418"/>
    </location>
</feature>
<dbReference type="Pfam" id="PF03447">
    <property type="entry name" value="NAD_binding_3"/>
    <property type="match status" value="1"/>
</dbReference>
<dbReference type="InterPro" id="IPR036291">
    <property type="entry name" value="NAD(P)-bd_dom_sf"/>
</dbReference>
<evidence type="ECO:0000259" key="1">
    <source>
        <dbReference type="SMART" id="SM00858"/>
    </source>
</evidence>
<comment type="caution">
    <text evidence="2">The sequence shown here is derived from an EMBL/GenBank/DDBJ whole genome shotgun (WGS) entry which is preliminary data.</text>
</comment>
<organism evidence="2 3">
    <name type="scientific">Pseudochrobactrum saccharolyticum</name>
    <dbReference type="NCBI Taxonomy" id="354352"/>
    <lineage>
        <taxon>Bacteria</taxon>
        <taxon>Pseudomonadati</taxon>
        <taxon>Pseudomonadota</taxon>
        <taxon>Alphaproteobacteria</taxon>
        <taxon>Hyphomicrobiales</taxon>
        <taxon>Brucellaceae</taxon>
        <taxon>Pseudochrobactrum</taxon>
    </lineage>
</organism>
<evidence type="ECO:0000313" key="3">
    <source>
        <dbReference type="Proteomes" id="UP000531231"/>
    </source>
</evidence>
<dbReference type="PANTHER" id="PTHR37850:SF2">
    <property type="entry name" value="SAF DOMAIN PROTEIN"/>
    <property type="match status" value="1"/>
</dbReference>
<reference evidence="2 3" key="1">
    <citation type="submission" date="2020-08" db="EMBL/GenBank/DDBJ databases">
        <title>Genomic Encyclopedia of Type Strains, Phase IV (KMG-IV): sequencing the most valuable type-strain genomes for metagenomic binning, comparative biology and taxonomic classification.</title>
        <authorList>
            <person name="Goeker M."/>
        </authorList>
    </citation>
    <scope>NUCLEOTIDE SEQUENCE [LARGE SCALE GENOMIC DNA]</scope>
    <source>
        <strain evidence="2 3">DSM 25620</strain>
    </source>
</reference>
<sequence>MATNVALTGLARDMKARADTGKPIRIGLIGCGEMGTDIVTRVAHMPGIEIGAISETNPQRALKAAEIAYGEQGHAREVGTGSDLSLALEARKIAVTDNADLILNNDLIDVVIDATGIPAVGAEIGLRAMEHGKHLVMMNVEADVTIGAYLKSEADRLGVVYSLGAGDEPSSCMELIEFVTAMGHPIVAAGKGKNNPLNIDAIPDNYIEEATRRNMNVRLLVEFVDGSKTMVEMAAIANATGLVPDKAGMHGPAATLDQLSSTLIPEKDGGVLSRVGVVDYTIGKGVAPGVFVVADMSHPRISERMEDLKMGKGPYFTFHRPYHLTSLEVPLTCARAVLYGKADMVPLSKPTAEVAAVAKKDMAVGETLDAIGEYCYRAWIMTSGEARAAKAIPCGMLTGAKVLKPIKKGELITYDNAALPAGSRLAELRARQDKLVYGS</sequence>
<dbReference type="SUPFAM" id="SSF51735">
    <property type="entry name" value="NAD(P)-binding Rossmann-fold domains"/>
    <property type="match status" value="1"/>
</dbReference>
<gene>
    <name evidence="2" type="ORF">HNQ68_002819</name>
</gene>
<dbReference type="PANTHER" id="PTHR37850">
    <property type="entry name" value="STRU PROTEIN"/>
    <property type="match status" value="1"/>
</dbReference>
<dbReference type="SMART" id="SM00858">
    <property type="entry name" value="SAF"/>
    <property type="match status" value="1"/>
</dbReference>
<dbReference type="GO" id="GO:0016491">
    <property type="term" value="F:oxidoreductase activity"/>
    <property type="evidence" value="ECO:0007669"/>
    <property type="project" value="InterPro"/>
</dbReference>
<dbReference type="EMBL" id="JACHIL010000005">
    <property type="protein sequence ID" value="MBB5092265.1"/>
    <property type="molecule type" value="Genomic_DNA"/>
</dbReference>
<name>A0A7W8EP73_9HYPH</name>
<dbReference type="AlphaFoldDB" id="A0A7W8EP73"/>
<proteinExistence type="predicted"/>
<evidence type="ECO:0000313" key="2">
    <source>
        <dbReference type="EMBL" id="MBB5092265.1"/>
    </source>
</evidence>
<accession>A0A7W8EP73</accession>
<dbReference type="CDD" id="cd11616">
    <property type="entry name" value="SAF_DH_OX_like"/>
    <property type="match status" value="1"/>
</dbReference>
<dbReference type="InterPro" id="IPR005106">
    <property type="entry name" value="Asp/hSer_DH_NAD-bd"/>
</dbReference>
<keyword evidence="3" id="KW-1185">Reference proteome</keyword>
<dbReference type="Gene3D" id="3.40.50.720">
    <property type="entry name" value="NAD(P)-binding Rossmann-like Domain"/>
    <property type="match status" value="1"/>
</dbReference>
<dbReference type="RefSeq" id="WP_151160096.1">
    <property type="nucleotide sequence ID" value="NZ_JACHIL010000005.1"/>
</dbReference>
<protein>
    <submittedName>
        <fullName evidence="2">Putative homoserine dehydrogenase-like protein</fullName>
    </submittedName>
</protein>
<dbReference type="Proteomes" id="UP000531231">
    <property type="component" value="Unassembled WGS sequence"/>
</dbReference>
<dbReference type="InterPro" id="IPR048423">
    <property type="entry name" value="DRL_cat"/>
</dbReference>